<dbReference type="EMBL" id="JADJNC010000040">
    <property type="protein sequence ID" value="MBK7424659.1"/>
    <property type="molecule type" value="Genomic_DNA"/>
</dbReference>
<gene>
    <name evidence="1" type="ORF">IPJ48_17115</name>
</gene>
<dbReference type="Proteomes" id="UP000886602">
    <property type="component" value="Unassembled WGS sequence"/>
</dbReference>
<reference evidence="1" key="1">
    <citation type="submission" date="2020-10" db="EMBL/GenBank/DDBJ databases">
        <title>Connecting structure to function with the recovery of over 1000 high-quality activated sludge metagenome-assembled genomes encoding full-length rRNA genes using long-read sequencing.</title>
        <authorList>
            <person name="Singleton C.M."/>
            <person name="Petriglieri F."/>
            <person name="Kristensen J.M."/>
            <person name="Kirkegaard R.H."/>
            <person name="Michaelsen T.Y."/>
            <person name="Andersen M.H."/>
            <person name="Karst S.M."/>
            <person name="Dueholm M.S."/>
            <person name="Nielsen P.H."/>
            <person name="Albertsen M."/>
        </authorList>
    </citation>
    <scope>NUCLEOTIDE SEQUENCE</scope>
    <source>
        <strain evidence="1">EsbW_18-Q3-R4-48_MAXAC.044</strain>
    </source>
</reference>
<evidence type="ECO:0000313" key="1">
    <source>
        <dbReference type="EMBL" id="MBK7424659.1"/>
    </source>
</evidence>
<sequence length="46" mass="4987">MQRFQARGGDPQYGACISITEASARALLSKPLFPIALAPAQYISNY</sequence>
<accession>A0A9D7F9J6</accession>
<comment type="caution">
    <text evidence="1">The sequence shown here is derived from an EMBL/GenBank/DDBJ whole genome shotgun (WGS) entry which is preliminary data.</text>
</comment>
<organism evidence="1 2">
    <name type="scientific">Candidatus Propionivibrio dominans</name>
    <dbReference type="NCBI Taxonomy" id="2954373"/>
    <lineage>
        <taxon>Bacteria</taxon>
        <taxon>Pseudomonadati</taxon>
        <taxon>Pseudomonadota</taxon>
        <taxon>Betaproteobacteria</taxon>
        <taxon>Rhodocyclales</taxon>
        <taxon>Rhodocyclaceae</taxon>
        <taxon>Propionivibrio</taxon>
    </lineage>
</organism>
<dbReference type="AlphaFoldDB" id="A0A9D7F9J6"/>
<proteinExistence type="predicted"/>
<protein>
    <submittedName>
        <fullName evidence="1">Uncharacterized protein</fullName>
    </submittedName>
</protein>
<name>A0A9D7F9J6_9RHOO</name>
<evidence type="ECO:0000313" key="2">
    <source>
        <dbReference type="Proteomes" id="UP000886602"/>
    </source>
</evidence>